<evidence type="ECO:0000256" key="5">
    <source>
        <dbReference type="ARBA" id="ARBA00022555"/>
    </source>
</evidence>
<name>A0A1M6M0N0_9CLOT</name>
<dbReference type="PANTHER" id="PTHR43462:SF1">
    <property type="entry name" value="ALANYL-TRNA EDITING PROTEIN AARSD1"/>
    <property type="match status" value="1"/>
</dbReference>
<dbReference type="GO" id="GO:0005524">
    <property type="term" value="F:ATP binding"/>
    <property type="evidence" value="ECO:0007669"/>
    <property type="project" value="UniProtKB-KW"/>
</dbReference>
<dbReference type="Gene3D" id="3.30.980.10">
    <property type="entry name" value="Threonyl-trna Synthetase, Chain A, domain 2"/>
    <property type="match status" value="1"/>
</dbReference>
<keyword evidence="12" id="KW-0648">Protein biosynthesis</keyword>
<evidence type="ECO:0000256" key="11">
    <source>
        <dbReference type="ARBA" id="ARBA00022884"/>
    </source>
</evidence>
<sequence length="400" mass="45146">MEKIYYENQYIKDFVCEIEEVKEADGKFHVVLDKTAFFPGGGGQHEDVGHIDGLQVLEVYEEDGVIYHVMDKKPNRIHKVKASIDWENRFDGMQQHLAQHVLSGCFFSMFNANTVGFHMGKEISTVDIEGILTEETIRKAEKAANDVIRRNLNVQFLTPTKSELKKIRLRRALPKTNEQIRVVVIEDLDINACCGVHPNSTLELQAIKIRRWEKHKGATRIEYVAGGRAIEDYFDKDSFTREVCRYLNCSSEDAIKAIQNLSNTNKGLYMENKKIKAIVGDYEIKTMVEEAEMAGEALIIKNVYENEDTKYISKIANKIVDENKAVVLFASINEDKVNLVFMCSKNLKGISMNDLLKDAITLIDGRGGGSNFAAQGAGKNSSNLNSLMDYAIMKIKNLLG</sequence>
<evidence type="ECO:0000256" key="7">
    <source>
        <dbReference type="ARBA" id="ARBA00022723"/>
    </source>
</evidence>
<comment type="similarity">
    <text evidence="2">Belongs to the class-II aminoacyl-tRNA synthetase family.</text>
</comment>
<keyword evidence="8" id="KW-0547">Nucleotide-binding</keyword>
<dbReference type="Pfam" id="PF07973">
    <property type="entry name" value="tRNA_SAD"/>
    <property type="match status" value="1"/>
</dbReference>
<organism evidence="16 17">
    <name type="scientific">Clostridium cavendishii DSM 21758</name>
    <dbReference type="NCBI Taxonomy" id="1121302"/>
    <lineage>
        <taxon>Bacteria</taxon>
        <taxon>Bacillati</taxon>
        <taxon>Bacillota</taxon>
        <taxon>Clostridia</taxon>
        <taxon>Eubacteriales</taxon>
        <taxon>Clostridiaceae</taxon>
        <taxon>Clostridium</taxon>
    </lineage>
</organism>
<keyword evidence="11" id="KW-0694">RNA-binding</keyword>
<dbReference type="GO" id="GO:0000049">
    <property type="term" value="F:tRNA binding"/>
    <property type="evidence" value="ECO:0007669"/>
    <property type="project" value="UniProtKB-KW"/>
</dbReference>
<dbReference type="SMART" id="SM00863">
    <property type="entry name" value="tRNA_SAD"/>
    <property type="match status" value="1"/>
</dbReference>
<dbReference type="GO" id="GO:0043039">
    <property type="term" value="P:tRNA aminoacylation"/>
    <property type="evidence" value="ECO:0007669"/>
    <property type="project" value="InterPro"/>
</dbReference>
<feature type="domain" description="Threonyl/alanyl tRNA synthetase SAD" evidence="15">
    <location>
        <begin position="180"/>
        <end position="222"/>
    </location>
</feature>
<keyword evidence="17" id="KW-1185">Reference proteome</keyword>
<evidence type="ECO:0000256" key="9">
    <source>
        <dbReference type="ARBA" id="ARBA00022833"/>
    </source>
</evidence>
<dbReference type="SUPFAM" id="SSF50447">
    <property type="entry name" value="Translation proteins"/>
    <property type="match status" value="1"/>
</dbReference>
<evidence type="ECO:0000256" key="10">
    <source>
        <dbReference type="ARBA" id="ARBA00022840"/>
    </source>
</evidence>
<evidence type="ECO:0000256" key="14">
    <source>
        <dbReference type="ARBA" id="ARBA00032577"/>
    </source>
</evidence>
<dbReference type="Proteomes" id="UP000184310">
    <property type="component" value="Unassembled WGS sequence"/>
</dbReference>
<dbReference type="InterPro" id="IPR018163">
    <property type="entry name" value="Thr/Ala-tRNA-synth_IIc_edit"/>
</dbReference>
<evidence type="ECO:0000256" key="12">
    <source>
        <dbReference type="ARBA" id="ARBA00022917"/>
    </source>
</evidence>
<dbReference type="SUPFAM" id="SSF55186">
    <property type="entry name" value="ThrRS/AlaRS common domain"/>
    <property type="match status" value="1"/>
</dbReference>
<dbReference type="GO" id="GO:0006412">
    <property type="term" value="P:translation"/>
    <property type="evidence" value="ECO:0007669"/>
    <property type="project" value="UniProtKB-KW"/>
</dbReference>
<evidence type="ECO:0000256" key="2">
    <source>
        <dbReference type="ARBA" id="ARBA00008226"/>
    </source>
</evidence>
<evidence type="ECO:0000256" key="4">
    <source>
        <dbReference type="ARBA" id="ARBA00017959"/>
    </source>
</evidence>
<evidence type="ECO:0000256" key="13">
    <source>
        <dbReference type="ARBA" id="ARBA00023146"/>
    </source>
</evidence>
<protein>
    <recommendedName>
        <fullName evidence="4">Alanine--tRNA ligase</fullName>
        <ecNumber evidence="3">6.1.1.7</ecNumber>
    </recommendedName>
    <alternativeName>
        <fullName evidence="14">Alanyl-tRNA synthetase</fullName>
    </alternativeName>
</protein>
<evidence type="ECO:0000256" key="6">
    <source>
        <dbReference type="ARBA" id="ARBA00022598"/>
    </source>
</evidence>
<dbReference type="OrthoDB" id="9812949at2"/>
<evidence type="ECO:0000256" key="1">
    <source>
        <dbReference type="ARBA" id="ARBA00001947"/>
    </source>
</evidence>
<proteinExistence type="inferred from homology"/>
<evidence type="ECO:0000259" key="15">
    <source>
        <dbReference type="SMART" id="SM00863"/>
    </source>
</evidence>
<dbReference type="STRING" id="1121302.SAMN02745163_02553"/>
<keyword evidence="9" id="KW-0862">Zinc</keyword>
<keyword evidence="7" id="KW-0479">Metal-binding</keyword>
<dbReference type="RefSeq" id="WP_072988103.1">
    <property type="nucleotide sequence ID" value="NZ_FQZB01000010.1"/>
</dbReference>
<dbReference type="Gene3D" id="2.40.30.130">
    <property type="match status" value="1"/>
</dbReference>
<evidence type="ECO:0000256" key="3">
    <source>
        <dbReference type="ARBA" id="ARBA00013168"/>
    </source>
</evidence>
<dbReference type="InterPro" id="IPR051335">
    <property type="entry name" value="Alanyl-tRNA_Editing_Enzymes"/>
</dbReference>
<dbReference type="AlphaFoldDB" id="A0A1M6M0N0"/>
<evidence type="ECO:0000313" key="17">
    <source>
        <dbReference type="Proteomes" id="UP000184310"/>
    </source>
</evidence>
<keyword evidence="6" id="KW-0436">Ligase</keyword>
<reference evidence="16 17" key="1">
    <citation type="submission" date="2016-11" db="EMBL/GenBank/DDBJ databases">
        <authorList>
            <person name="Jaros S."/>
            <person name="Januszkiewicz K."/>
            <person name="Wedrychowicz H."/>
        </authorList>
    </citation>
    <scope>NUCLEOTIDE SEQUENCE [LARGE SCALE GENOMIC DNA]</scope>
    <source>
        <strain evidence="16 17">DSM 21758</strain>
    </source>
</reference>
<accession>A0A1M6M0N0</accession>
<dbReference type="EC" id="6.1.1.7" evidence="3"/>
<evidence type="ECO:0000313" key="16">
    <source>
        <dbReference type="EMBL" id="SHJ76936.1"/>
    </source>
</evidence>
<keyword evidence="13 16" id="KW-0030">Aminoacyl-tRNA synthetase</keyword>
<dbReference type="GO" id="GO:0046872">
    <property type="term" value="F:metal ion binding"/>
    <property type="evidence" value="ECO:0007669"/>
    <property type="project" value="UniProtKB-KW"/>
</dbReference>
<dbReference type="EMBL" id="FQZB01000010">
    <property type="protein sequence ID" value="SHJ76936.1"/>
    <property type="molecule type" value="Genomic_DNA"/>
</dbReference>
<dbReference type="FunFam" id="3.10.310.40:FF:000001">
    <property type="entry name" value="Alanine--tRNA ligase"/>
    <property type="match status" value="1"/>
</dbReference>
<dbReference type="InterPro" id="IPR012947">
    <property type="entry name" value="tRNA_SAD"/>
</dbReference>
<dbReference type="GO" id="GO:0004813">
    <property type="term" value="F:alanine-tRNA ligase activity"/>
    <property type="evidence" value="ECO:0007669"/>
    <property type="project" value="UniProtKB-EC"/>
</dbReference>
<dbReference type="PANTHER" id="PTHR43462">
    <property type="entry name" value="ALANYL-TRNA EDITING PROTEIN"/>
    <property type="match status" value="1"/>
</dbReference>
<gene>
    <name evidence="16" type="ORF">SAMN02745163_02553</name>
</gene>
<evidence type="ECO:0000256" key="8">
    <source>
        <dbReference type="ARBA" id="ARBA00022741"/>
    </source>
</evidence>
<dbReference type="InterPro" id="IPR003156">
    <property type="entry name" value="DHHA1_dom"/>
</dbReference>
<keyword evidence="5" id="KW-0820">tRNA-binding</keyword>
<dbReference type="Gene3D" id="3.10.310.40">
    <property type="match status" value="1"/>
</dbReference>
<dbReference type="Pfam" id="PF02272">
    <property type="entry name" value="DHHA1"/>
    <property type="match status" value="1"/>
</dbReference>
<dbReference type="InterPro" id="IPR009000">
    <property type="entry name" value="Transl_B-barrel_sf"/>
</dbReference>
<comment type="cofactor">
    <cofactor evidence="1">
        <name>Zn(2+)</name>
        <dbReference type="ChEBI" id="CHEBI:29105"/>
    </cofactor>
</comment>
<keyword evidence="10" id="KW-0067">ATP-binding</keyword>
<dbReference type="GO" id="GO:0002161">
    <property type="term" value="F:aminoacyl-tRNA deacylase activity"/>
    <property type="evidence" value="ECO:0007669"/>
    <property type="project" value="UniProtKB-ARBA"/>
</dbReference>